<dbReference type="Proteomes" id="UP001497444">
    <property type="component" value="Chromosome 7"/>
</dbReference>
<feature type="compositionally biased region" description="Polar residues" evidence="1">
    <location>
        <begin position="271"/>
        <end position="284"/>
    </location>
</feature>
<evidence type="ECO:0000313" key="2">
    <source>
        <dbReference type="EMBL" id="CAK9276539.1"/>
    </source>
</evidence>
<feature type="region of interest" description="Disordered" evidence="1">
    <location>
        <begin position="261"/>
        <end position="285"/>
    </location>
</feature>
<evidence type="ECO:0000256" key="1">
    <source>
        <dbReference type="SAM" id="MobiDB-lite"/>
    </source>
</evidence>
<feature type="region of interest" description="Disordered" evidence="1">
    <location>
        <begin position="139"/>
        <end position="175"/>
    </location>
</feature>
<organism evidence="2 3">
    <name type="scientific">Sphagnum jensenii</name>
    <dbReference type="NCBI Taxonomy" id="128206"/>
    <lineage>
        <taxon>Eukaryota</taxon>
        <taxon>Viridiplantae</taxon>
        <taxon>Streptophyta</taxon>
        <taxon>Embryophyta</taxon>
        <taxon>Bryophyta</taxon>
        <taxon>Sphagnophytina</taxon>
        <taxon>Sphagnopsida</taxon>
        <taxon>Sphagnales</taxon>
        <taxon>Sphagnaceae</taxon>
        <taxon>Sphagnum</taxon>
    </lineage>
</organism>
<dbReference type="PANTHER" id="PTHR31315">
    <property type="entry name" value="PROTEIN SIP5"/>
    <property type="match status" value="1"/>
</dbReference>
<name>A0ABP0XDD7_9BRYO</name>
<proteinExistence type="predicted"/>
<dbReference type="InterPro" id="IPR039301">
    <property type="entry name" value="Sip5/DA2"/>
</dbReference>
<gene>
    <name evidence="2" type="ORF">CSSPJE1EN1_LOCUS22017</name>
</gene>
<sequence length="637" mass="70128">MGNKITRRRPAIDDRHTRLQGLYPSRDIDQRKLRRLILDSKLAPCYPGGEEPAVELEECPICFLHYPSLNRSKCCTKGICTECFLQMQSPNVTRPTQCPYCKMANYSVEYRGPKSMEEKGVEQAEEQKVIEAKIRMRQKELEEDGKREQWHDDDQDGDPPSPPAPSLPAIFPPPDLEQDSWQVVWESISHPSEDLVSLGLSQRPVGRPVPIVEPADSLWVQGTQQSDVEEDEGRAAQQQARPAFVSNVLPSALRHNAIVEFPTPQSPPVAQLTSGEPTSEYSQQNRDDEFDLDLEDIMVMEAIWLSIQEEGAQHRYTDNEPCIAAAGAAMAGSLSTGRTNSGVDSEGSTDVRAIMPSRPPPLLPSLPPPSPPLSVLETQVQAPQRCSSVTGGLAGAIAALAERQVAGGDTTSVAQQSTVSILPPDPAAVVILRKEVAGTNQACEVLLHGEEELEIASPSEPLQRRQHTGSLAVRKLGLQKVKDERERMLRMSTEIEILKSQREGESASPIRDSENANTSDRLANWVGLRQWEYRAAPSTSRWSGDQSLEQVEIGTSFSHSIPSASDFAWEAPDIQPDRQRRDGESSTSMDAGAKGAVVVPESFDEQMMLAMALSLAEQARVHRDGGSLIQRSSNMQW</sequence>
<feature type="compositionally biased region" description="Pro residues" evidence="1">
    <location>
        <begin position="159"/>
        <end position="175"/>
    </location>
</feature>
<keyword evidence="3" id="KW-1185">Reference proteome</keyword>
<dbReference type="EMBL" id="OZ020102">
    <property type="protein sequence ID" value="CAK9276539.1"/>
    <property type="molecule type" value="Genomic_DNA"/>
</dbReference>
<feature type="compositionally biased region" description="Basic and acidic residues" evidence="1">
    <location>
        <begin position="139"/>
        <end position="152"/>
    </location>
</feature>
<dbReference type="PANTHER" id="PTHR31315:SF1">
    <property type="entry name" value="PROTEIN SIP5"/>
    <property type="match status" value="1"/>
</dbReference>
<protein>
    <recommendedName>
        <fullName evidence="4">RING-type domain-containing protein</fullName>
    </recommendedName>
</protein>
<reference evidence="2" key="1">
    <citation type="submission" date="2024-02" db="EMBL/GenBank/DDBJ databases">
        <authorList>
            <consortium name="ELIXIR-Norway"/>
            <consortium name="Elixir Norway"/>
        </authorList>
    </citation>
    <scope>NUCLEOTIDE SEQUENCE</scope>
</reference>
<evidence type="ECO:0000313" key="3">
    <source>
        <dbReference type="Proteomes" id="UP001497444"/>
    </source>
</evidence>
<accession>A0ABP0XDD7</accession>
<evidence type="ECO:0008006" key="4">
    <source>
        <dbReference type="Google" id="ProtNLM"/>
    </source>
</evidence>